<dbReference type="Pfam" id="PF05488">
    <property type="entry name" value="PAAR_motif"/>
    <property type="match status" value="1"/>
</dbReference>
<dbReference type="Pfam" id="PF19940">
    <property type="entry name" value="DUF6402"/>
    <property type="match status" value="1"/>
</dbReference>
<sequence>MPAVTRVGDKCTGHDNCPAVTLSSGSSTVMVKGKACGRIGDSYQVHGCTVHVTHTPHISSGNSKVLVNGKAIACIGDSVDCGGAVAEGASNIIVGESDYLQDCLNIGAFACMRADFEHKYDDNATEEDKQEQKELEDILLYTPEIAQNVSENKENKNDKIGWHYLSLMLRRWFLGNAYSIDKQPQDLTLPSEPFFIDIDWLLSYDYAKDELLKFVYPYSSNLLNDKTKNEIVKILKRSPVWNTGGEFDFTKSEWHELEKNYFTYYAVNENPTIELDGLLASLAGFTFRALASGKITLNSDSSRTILIDKIGIFAHDTFNFEIDSFFFNNELAYWSKIDVDVKPYPWSNYINLDNWDFQNFRKKYKKGMDFLVLSNVKIIDAVNEDFIYKE</sequence>
<dbReference type="InterPro" id="IPR008727">
    <property type="entry name" value="PAAR_motif"/>
</dbReference>
<dbReference type="InterPro" id="IPR045646">
    <property type="entry name" value="DUF6402"/>
</dbReference>
<proteinExistence type="predicted"/>
<accession>A0A8S5PCC5</accession>
<dbReference type="EMBL" id="BK015395">
    <property type="protein sequence ID" value="DAE04831.1"/>
    <property type="molecule type" value="Genomic_DNA"/>
</dbReference>
<evidence type="ECO:0000313" key="1">
    <source>
        <dbReference type="EMBL" id="DAE04831.1"/>
    </source>
</evidence>
<organism evidence="1">
    <name type="scientific">Myoviridae sp. ctgr818</name>
    <dbReference type="NCBI Taxonomy" id="2825150"/>
    <lineage>
        <taxon>Viruses</taxon>
        <taxon>Duplodnaviria</taxon>
        <taxon>Heunggongvirae</taxon>
        <taxon>Uroviricota</taxon>
        <taxon>Caudoviricetes</taxon>
    </lineage>
</organism>
<reference evidence="1" key="1">
    <citation type="journal article" date="2021" name="Proc. Natl. Acad. Sci. U.S.A.">
        <title>A Catalog of Tens of Thousands of Viruses from Human Metagenomes Reveals Hidden Associations with Chronic Diseases.</title>
        <authorList>
            <person name="Tisza M.J."/>
            <person name="Buck C.B."/>
        </authorList>
    </citation>
    <scope>NUCLEOTIDE SEQUENCE</scope>
    <source>
        <strain evidence="1">Ctgr818</strain>
    </source>
</reference>
<dbReference type="Gene3D" id="2.60.200.60">
    <property type="match status" value="1"/>
</dbReference>
<protein>
    <submittedName>
        <fullName evidence="1">Baseplate wedge protein</fullName>
    </submittedName>
</protein>
<dbReference type="CDD" id="cd14737">
    <property type="entry name" value="PAAR_1"/>
    <property type="match status" value="1"/>
</dbReference>
<name>A0A8S5PCC5_9CAUD</name>